<reference evidence="2" key="1">
    <citation type="journal article" date="2018" name="Nat. Plants">
        <title>Whole-genome landscape of Medicago truncatula symbiotic genes.</title>
        <authorList>
            <person name="Pecrix Y."/>
            <person name="Staton S.E."/>
            <person name="Sallet E."/>
            <person name="Lelandais-Briere C."/>
            <person name="Moreau S."/>
            <person name="Carrere S."/>
            <person name="Blein T."/>
            <person name="Jardinaud M.F."/>
            <person name="Latrasse D."/>
            <person name="Zouine M."/>
            <person name="Zahm M."/>
            <person name="Kreplak J."/>
            <person name="Mayjonade B."/>
            <person name="Satge C."/>
            <person name="Perez M."/>
            <person name="Cauet S."/>
            <person name="Marande W."/>
            <person name="Chantry-Darmon C."/>
            <person name="Lopez-Roques C."/>
            <person name="Bouchez O."/>
            <person name="Berard A."/>
            <person name="Debelle F."/>
            <person name="Munos S."/>
            <person name="Bendahmane A."/>
            <person name="Berges H."/>
            <person name="Niebel A."/>
            <person name="Buitink J."/>
            <person name="Frugier F."/>
            <person name="Benhamed M."/>
            <person name="Crespi M."/>
            <person name="Gouzy J."/>
            <person name="Gamas P."/>
        </authorList>
    </citation>
    <scope>NUCLEOTIDE SEQUENCE [LARGE SCALE GENOMIC DNA]</scope>
    <source>
        <strain evidence="2">cv. Jemalong A17</strain>
    </source>
</reference>
<accession>A0A396JV23</accession>
<gene>
    <name evidence="1" type="ORF">MtrunA17_Chr1g0166591</name>
</gene>
<protein>
    <submittedName>
        <fullName evidence="1">Uncharacterized protein</fullName>
    </submittedName>
</protein>
<dbReference type="AlphaFoldDB" id="A0A396JV23"/>
<comment type="caution">
    <text evidence="1">The sequence shown here is derived from an EMBL/GenBank/DDBJ whole genome shotgun (WGS) entry which is preliminary data.</text>
</comment>
<evidence type="ECO:0000313" key="1">
    <source>
        <dbReference type="EMBL" id="RHN78527.1"/>
    </source>
</evidence>
<dbReference type="Gramene" id="rna2106">
    <property type="protein sequence ID" value="RHN78527.1"/>
    <property type="gene ID" value="gene2106"/>
</dbReference>
<evidence type="ECO:0000313" key="2">
    <source>
        <dbReference type="Proteomes" id="UP000265566"/>
    </source>
</evidence>
<dbReference type="Proteomes" id="UP000265566">
    <property type="component" value="Chromosome 1"/>
</dbReference>
<organism evidence="1 2">
    <name type="scientific">Medicago truncatula</name>
    <name type="common">Barrel medic</name>
    <name type="synonym">Medicago tribuloides</name>
    <dbReference type="NCBI Taxonomy" id="3880"/>
    <lineage>
        <taxon>Eukaryota</taxon>
        <taxon>Viridiplantae</taxon>
        <taxon>Streptophyta</taxon>
        <taxon>Embryophyta</taxon>
        <taxon>Tracheophyta</taxon>
        <taxon>Spermatophyta</taxon>
        <taxon>Magnoliopsida</taxon>
        <taxon>eudicotyledons</taxon>
        <taxon>Gunneridae</taxon>
        <taxon>Pentapetalae</taxon>
        <taxon>rosids</taxon>
        <taxon>fabids</taxon>
        <taxon>Fabales</taxon>
        <taxon>Fabaceae</taxon>
        <taxon>Papilionoideae</taxon>
        <taxon>50 kb inversion clade</taxon>
        <taxon>NPAAA clade</taxon>
        <taxon>Hologalegina</taxon>
        <taxon>IRL clade</taxon>
        <taxon>Trifolieae</taxon>
        <taxon>Medicago</taxon>
    </lineage>
</organism>
<dbReference type="EMBL" id="PSQE01000001">
    <property type="protein sequence ID" value="RHN78527.1"/>
    <property type="molecule type" value="Genomic_DNA"/>
</dbReference>
<proteinExistence type="predicted"/>
<name>A0A396JV23_MEDTR</name>
<sequence>MYTINTIGSCKVTEDDKLMEYDALLLDWFFDSYYPGFTGDDP</sequence>